<feature type="non-terminal residue" evidence="1">
    <location>
        <position position="118"/>
    </location>
</feature>
<proteinExistence type="predicted"/>
<reference evidence="1" key="1">
    <citation type="journal article" date="2015" name="Nature">
        <title>Complex archaea that bridge the gap between prokaryotes and eukaryotes.</title>
        <authorList>
            <person name="Spang A."/>
            <person name="Saw J.H."/>
            <person name="Jorgensen S.L."/>
            <person name="Zaremba-Niedzwiedzka K."/>
            <person name="Martijn J."/>
            <person name="Lind A.E."/>
            <person name="van Eijk R."/>
            <person name="Schleper C."/>
            <person name="Guy L."/>
            <person name="Ettema T.J."/>
        </authorList>
    </citation>
    <scope>NUCLEOTIDE SEQUENCE</scope>
</reference>
<organism evidence="1">
    <name type="scientific">marine sediment metagenome</name>
    <dbReference type="NCBI Taxonomy" id="412755"/>
    <lineage>
        <taxon>unclassified sequences</taxon>
        <taxon>metagenomes</taxon>
        <taxon>ecological metagenomes</taxon>
    </lineage>
</organism>
<dbReference type="PANTHER" id="PTHR35004">
    <property type="entry name" value="TRANSPOSASE RV3428C-RELATED"/>
    <property type="match status" value="1"/>
</dbReference>
<name>A0A0F9AW03_9ZZZZ</name>
<evidence type="ECO:0000313" key="1">
    <source>
        <dbReference type="EMBL" id="KKK76396.1"/>
    </source>
</evidence>
<dbReference type="PANTHER" id="PTHR35004:SF8">
    <property type="entry name" value="TRANSPOSASE RV3428C-RELATED"/>
    <property type="match status" value="1"/>
</dbReference>
<gene>
    <name evidence="1" type="ORF">LCGC14_2864070</name>
</gene>
<sequence length="118" mass="13751">MLDFAPAEAAQVNFGKGPDIIDAFSSGHEIKTWVFVMALCFSRHMYAEIIIDQKVPTWLACHRKAFEFFNGIPQILISFPLLKYNIIFSVAHKRIRIRFLKTDQQKNRVVWPLEMSHN</sequence>
<comment type="caution">
    <text evidence="1">The sequence shown here is derived from an EMBL/GenBank/DDBJ whole genome shotgun (WGS) entry which is preliminary data.</text>
</comment>
<dbReference type="EMBL" id="LAZR01055423">
    <property type="protein sequence ID" value="KKK76396.1"/>
    <property type="molecule type" value="Genomic_DNA"/>
</dbReference>
<protein>
    <submittedName>
        <fullName evidence="1">Uncharacterized protein</fullName>
    </submittedName>
</protein>
<accession>A0A0F9AW03</accession>
<dbReference type="AlphaFoldDB" id="A0A0F9AW03"/>